<feature type="domain" description="Transcription elongation factor GreA/GreB C-terminal" evidence="10">
    <location>
        <begin position="82"/>
        <end position="153"/>
    </location>
</feature>
<dbReference type="PROSITE" id="PS00830">
    <property type="entry name" value="GREAB_2"/>
    <property type="match status" value="1"/>
</dbReference>
<dbReference type="InterPro" id="IPR023459">
    <property type="entry name" value="Tscrpt_elong_fac_GreA/B_fam"/>
</dbReference>
<evidence type="ECO:0000313" key="13">
    <source>
        <dbReference type="Proteomes" id="UP000714817"/>
    </source>
</evidence>
<dbReference type="InterPro" id="IPR036953">
    <property type="entry name" value="GreA/GreB_C_sf"/>
</dbReference>
<proteinExistence type="inferred from homology"/>
<dbReference type="NCBIfam" id="NF001263">
    <property type="entry name" value="PRK00226.1-4"/>
    <property type="match status" value="1"/>
</dbReference>
<dbReference type="InterPro" id="IPR018151">
    <property type="entry name" value="TF_GreA/GreB_CS"/>
</dbReference>
<reference evidence="12" key="1">
    <citation type="submission" date="2020-04" db="EMBL/GenBank/DDBJ databases">
        <authorList>
            <person name="Zhang T."/>
        </authorList>
    </citation>
    <scope>NUCLEOTIDE SEQUENCE</scope>
    <source>
        <strain evidence="12">HKST-UBA80</strain>
    </source>
</reference>
<dbReference type="InterPro" id="IPR006359">
    <property type="entry name" value="Tscrpt_elong_fac_GreA"/>
</dbReference>
<keyword evidence="5 8" id="KW-0804">Transcription</keyword>
<evidence type="ECO:0000256" key="6">
    <source>
        <dbReference type="ARBA" id="ARBA00024916"/>
    </source>
</evidence>
<dbReference type="InterPro" id="IPR028624">
    <property type="entry name" value="Tscrpt_elong_fac_GreA/B"/>
</dbReference>
<dbReference type="GO" id="GO:0070063">
    <property type="term" value="F:RNA polymerase binding"/>
    <property type="evidence" value="ECO:0007669"/>
    <property type="project" value="InterPro"/>
</dbReference>
<dbReference type="GO" id="GO:0032784">
    <property type="term" value="P:regulation of DNA-templated transcription elongation"/>
    <property type="evidence" value="ECO:0007669"/>
    <property type="project" value="UniProtKB-UniRule"/>
</dbReference>
<evidence type="ECO:0000256" key="9">
    <source>
        <dbReference type="RuleBase" id="RU000556"/>
    </source>
</evidence>
<comment type="function">
    <text evidence="6 8 9">Necessary for efficient RNA polymerase transcription elongation past template-encoded arresting sites. The arresting sites in DNA have the property of trapping a certain fraction of elongating RNA polymerases that pass through, resulting in locked ternary complexes. Cleavage of the nascent transcript by cleavage factors such as GreA or GreB allows the resumption of elongation from the new 3'terminus. GreA releases sequences of 2 to 3 nucleotides.</text>
</comment>
<evidence type="ECO:0000256" key="2">
    <source>
        <dbReference type="ARBA" id="ARBA00013729"/>
    </source>
</evidence>
<evidence type="ECO:0000259" key="10">
    <source>
        <dbReference type="Pfam" id="PF01272"/>
    </source>
</evidence>
<evidence type="ECO:0000256" key="5">
    <source>
        <dbReference type="ARBA" id="ARBA00023163"/>
    </source>
</evidence>
<dbReference type="PANTHER" id="PTHR30437">
    <property type="entry name" value="TRANSCRIPTION ELONGATION FACTOR GREA"/>
    <property type="match status" value="1"/>
</dbReference>
<dbReference type="SUPFAM" id="SSF54534">
    <property type="entry name" value="FKBP-like"/>
    <property type="match status" value="1"/>
</dbReference>
<accession>A0A955E046</accession>
<dbReference type="PANTHER" id="PTHR30437:SF4">
    <property type="entry name" value="TRANSCRIPTION ELONGATION FACTOR GREA"/>
    <property type="match status" value="1"/>
</dbReference>
<name>A0A955E046_UNCKA</name>
<dbReference type="GO" id="GO:0003746">
    <property type="term" value="F:translation elongation factor activity"/>
    <property type="evidence" value="ECO:0007669"/>
    <property type="project" value="UniProtKB-KW"/>
</dbReference>
<dbReference type="InterPro" id="IPR001437">
    <property type="entry name" value="Tscrpt_elong_fac_GreA/B_C"/>
</dbReference>
<gene>
    <name evidence="8 12" type="primary">greA</name>
    <name evidence="12" type="ORF">KDA10_02235</name>
</gene>
<keyword evidence="12" id="KW-0251">Elongation factor</keyword>
<dbReference type="GO" id="GO:0006354">
    <property type="term" value="P:DNA-templated transcription elongation"/>
    <property type="evidence" value="ECO:0007669"/>
    <property type="project" value="TreeGrafter"/>
</dbReference>
<keyword evidence="3 8" id="KW-0805">Transcription regulation</keyword>
<evidence type="ECO:0000313" key="12">
    <source>
        <dbReference type="EMBL" id="MCA9302159.1"/>
    </source>
</evidence>
<dbReference type="Proteomes" id="UP000714817">
    <property type="component" value="Unassembled WGS sequence"/>
</dbReference>
<dbReference type="Pfam" id="PF03449">
    <property type="entry name" value="GreA_GreB_N"/>
    <property type="match status" value="1"/>
</dbReference>
<evidence type="ECO:0000256" key="8">
    <source>
        <dbReference type="HAMAP-Rule" id="MF_00105"/>
    </source>
</evidence>
<comment type="caution">
    <text evidence="12">The sequence shown here is derived from an EMBL/GenBank/DDBJ whole genome shotgun (WGS) entry which is preliminary data.</text>
</comment>
<dbReference type="PIRSF" id="PIRSF006092">
    <property type="entry name" value="GreA_GreB"/>
    <property type="match status" value="1"/>
</dbReference>
<feature type="domain" description="Transcription elongation factor GreA/GreB N-terminal" evidence="11">
    <location>
        <begin position="6"/>
        <end position="76"/>
    </location>
</feature>
<dbReference type="AlphaFoldDB" id="A0A955E046"/>
<dbReference type="FunFam" id="1.10.287.180:FF:000001">
    <property type="entry name" value="Transcription elongation factor GreA"/>
    <property type="match status" value="1"/>
</dbReference>
<evidence type="ECO:0000256" key="1">
    <source>
        <dbReference type="ARBA" id="ARBA00008213"/>
    </source>
</evidence>
<dbReference type="Gene3D" id="3.10.50.30">
    <property type="entry name" value="Transcription elongation factor, GreA/GreB, C-terminal domain"/>
    <property type="match status" value="1"/>
</dbReference>
<dbReference type="InterPro" id="IPR022691">
    <property type="entry name" value="Tscrpt_elong_fac_GreA/B_N"/>
</dbReference>
<keyword evidence="12" id="KW-0648">Protein biosynthesis</keyword>
<evidence type="ECO:0000256" key="3">
    <source>
        <dbReference type="ARBA" id="ARBA00023015"/>
    </source>
</evidence>
<dbReference type="NCBIfam" id="TIGR01462">
    <property type="entry name" value="greA"/>
    <property type="match status" value="1"/>
</dbReference>
<dbReference type="InterPro" id="IPR036805">
    <property type="entry name" value="Tscrpt_elong_fac_GreA/B_N_sf"/>
</dbReference>
<evidence type="ECO:0000256" key="7">
    <source>
        <dbReference type="ARBA" id="ARBA00030776"/>
    </source>
</evidence>
<dbReference type="FunFam" id="3.10.50.30:FF:000001">
    <property type="entry name" value="Transcription elongation factor GreA"/>
    <property type="match status" value="1"/>
</dbReference>
<dbReference type="HAMAP" id="MF_00105">
    <property type="entry name" value="GreA_GreB"/>
    <property type="match status" value="1"/>
</dbReference>
<protein>
    <recommendedName>
        <fullName evidence="2 8">Transcription elongation factor GreA</fullName>
    </recommendedName>
    <alternativeName>
        <fullName evidence="7 8">Transcript cleavage factor GreA</fullName>
    </alternativeName>
</protein>
<sequence length="154" mass="16979">MNDQQILISAEGLENLKKELQDLIELKRPEIAKNIQMARDQGDLSENAQYDAFKHEQGLVEGRIKELEDIIKKAKIIEESESNGTVKIGSTVTIHVEGEKEVIKIVGSMEADAMNKMISHESPIGTALLGKKVGDVAEVSAPVGKLKYKILQID</sequence>
<dbReference type="GO" id="GO:0003677">
    <property type="term" value="F:DNA binding"/>
    <property type="evidence" value="ECO:0007669"/>
    <property type="project" value="UniProtKB-UniRule"/>
</dbReference>
<dbReference type="PROSITE" id="PS00829">
    <property type="entry name" value="GREAB_1"/>
    <property type="match status" value="1"/>
</dbReference>
<dbReference type="Pfam" id="PF01272">
    <property type="entry name" value="GreA_GreB"/>
    <property type="match status" value="1"/>
</dbReference>
<comment type="similarity">
    <text evidence="1 8 9">Belongs to the GreA/GreB family.</text>
</comment>
<organism evidence="12 13">
    <name type="scientific">candidate division WWE3 bacterium</name>
    <dbReference type="NCBI Taxonomy" id="2053526"/>
    <lineage>
        <taxon>Bacteria</taxon>
        <taxon>Katanobacteria</taxon>
    </lineage>
</organism>
<dbReference type="EMBL" id="JAGQNY010000007">
    <property type="protein sequence ID" value="MCA9302159.1"/>
    <property type="molecule type" value="Genomic_DNA"/>
</dbReference>
<evidence type="ECO:0000256" key="4">
    <source>
        <dbReference type="ARBA" id="ARBA00023125"/>
    </source>
</evidence>
<dbReference type="Gene3D" id="1.10.287.180">
    <property type="entry name" value="Transcription elongation factor, GreA/GreB, N-terminal domain"/>
    <property type="match status" value="1"/>
</dbReference>
<reference evidence="12" key="2">
    <citation type="journal article" date="2021" name="Microbiome">
        <title>Successional dynamics and alternative stable states in a saline activated sludge microbial community over 9 years.</title>
        <authorList>
            <person name="Wang Y."/>
            <person name="Ye J."/>
            <person name="Ju F."/>
            <person name="Liu L."/>
            <person name="Boyd J.A."/>
            <person name="Deng Y."/>
            <person name="Parks D.H."/>
            <person name="Jiang X."/>
            <person name="Yin X."/>
            <person name="Woodcroft B.J."/>
            <person name="Tyson G.W."/>
            <person name="Hugenholtz P."/>
            <person name="Polz M.F."/>
            <person name="Zhang T."/>
        </authorList>
    </citation>
    <scope>NUCLEOTIDE SEQUENCE</scope>
    <source>
        <strain evidence="12">HKST-UBA80</strain>
    </source>
</reference>
<evidence type="ECO:0000259" key="11">
    <source>
        <dbReference type="Pfam" id="PF03449"/>
    </source>
</evidence>
<keyword evidence="4 8" id="KW-0238">DNA-binding</keyword>
<dbReference type="SUPFAM" id="SSF46557">
    <property type="entry name" value="GreA transcript cleavage protein, N-terminal domain"/>
    <property type="match status" value="1"/>
</dbReference>